<comment type="caution">
    <text evidence="1">The sequence shown here is derived from an EMBL/GenBank/DDBJ whole genome shotgun (WGS) entry which is preliminary data.</text>
</comment>
<dbReference type="Proteomes" id="UP000438429">
    <property type="component" value="Unassembled WGS sequence"/>
</dbReference>
<accession>A0A6A4SE58</accession>
<dbReference type="EMBL" id="VEVO01000015">
    <property type="protein sequence ID" value="KAF0030805.1"/>
    <property type="molecule type" value="Genomic_DNA"/>
</dbReference>
<protein>
    <submittedName>
        <fullName evidence="1">Uncharacterized protein</fullName>
    </submittedName>
</protein>
<gene>
    <name evidence="1" type="ORF">F2P81_017536</name>
</gene>
<sequence>MSYRQSCRTDDVGHVLRSKRNFSVEPFADPDNMCFSLFLRPEVQVTTVRTDKREASFYVLCTSVPTNNRQPLTNLCFDTIHLY</sequence>
<evidence type="ECO:0000313" key="1">
    <source>
        <dbReference type="EMBL" id="KAF0030805.1"/>
    </source>
</evidence>
<evidence type="ECO:0000313" key="2">
    <source>
        <dbReference type="Proteomes" id="UP000438429"/>
    </source>
</evidence>
<name>A0A6A4SE58_SCOMX</name>
<reference evidence="1 2" key="1">
    <citation type="submission" date="2019-06" db="EMBL/GenBank/DDBJ databases">
        <title>Draft genomes of female and male turbot (Scophthalmus maximus).</title>
        <authorList>
            <person name="Xu H."/>
            <person name="Xu X.-W."/>
            <person name="Shao C."/>
            <person name="Chen S."/>
        </authorList>
    </citation>
    <scope>NUCLEOTIDE SEQUENCE [LARGE SCALE GENOMIC DNA]</scope>
    <source>
        <strain evidence="1">Ysfricsl-2016a</strain>
        <tissue evidence="1">Blood</tissue>
    </source>
</reference>
<proteinExistence type="predicted"/>
<organism evidence="1 2">
    <name type="scientific">Scophthalmus maximus</name>
    <name type="common">Turbot</name>
    <name type="synonym">Psetta maxima</name>
    <dbReference type="NCBI Taxonomy" id="52904"/>
    <lineage>
        <taxon>Eukaryota</taxon>
        <taxon>Metazoa</taxon>
        <taxon>Chordata</taxon>
        <taxon>Craniata</taxon>
        <taxon>Vertebrata</taxon>
        <taxon>Euteleostomi</taxon>
        <taxon>Actinopterygii</taxon>
        <taxon>Neopterygii</taxon>
        <taxon>Teleostei</taxon>
        <taxon>Neoteleostei</taxon>
        <taxon>Acanthomorphata</taxon>
        <taxon>Carangaria</taxon>
        <taxon>Pleuronectiformes</taxon>
        <taxon>Pleuronectoidei</taxon>
        <taxon>Scophthalmidae</taxon>
        <taxon>Scophthalmus</taxon>
    </lineage>
</organism>
<dbReference type="AlphaFoldDB" id="A0A6A4SE58"/>